<feature type="region of interest" description="Disordered" evidence="2">
    <location>
        <begin position="296"/>
        <end position="338"/>
    </location>
</feature>
<evidence type="ECO:0000256" key="1">
    <source>
        <dbReference type="SAM" id="Coils"/>
    </source>
</evidence>
<feature type="domain" description="MobA/VirD2-like nuclease" evidence="3">
    <location>
        <begin position="32"/>
        <end position="145"/>
    </location>
</feature>
<keyword evidence="5" id="KW-1185">Reference proteome</keyword>
<protein>
    <recommendedName>
        <fullName evidence="3">MobA/VirD2-like nuclease domain-containing protein</fullName>
    </recommendedName>
</protein>
<reference evidence="4" key="2">
    <citation type="submission" date="2021-08" db="EMBL/GenBank/DDBJ databases">
        <authorList>
            <person name="Tani A."/>
            <person name="Ola A."/>
            <person name="Ogura Y."/>
            <person name="Katsura K."/>
            <person name="Hayashi T."/>
        </authorList>
    </citation>
    <scope>NUCLEOTIDE SEQUENCE</scope>
    <source>
        <strain evidence="4">DSM 17168</strain>
    </source>
</reference>
<accession>A0ABQ4SJZ8</accession>
<feature type="coiled-coil region" evidence="1">
    <location>
        <begin position="446"/>
        <end position="480"/>
    </location>
</feature>
<dbReference type="Pfam" id="PF03432">
    <property type="entry name" value="Relaxase"/>
    <property type="match status" value="1"/>
</dbReference>
<name>A0ABQ4SJZ8_9HYPH</name>
<feature type="compositionally biased region" description="Low complexity" evidence="2">
    <location>
        <begin position="319"/>
        <end position="331"/>
    </location>
</feature>
<sequence length="568" mass="61523">MIINCHLHGRTASATTRLVAHLLSTEGGQSVRLVRVRGSLGRTLAAALADFTRLRDGSRAEVALLHLPLSPARPWSREQWDEAVARILRALGAERHGHVVVEHAGKPRARGESGDTHRHLVVAHVGPHGRALNTSHLYACLEAVRATCEFDFEERLTASRRTDAVARRLRAMGRADVAAAVEAIRPAPDALPRSGLTSATRARLARVGISAPQVRARVMTAYERSDTGAGFKAALKQFALDLLPGDTPGVWLVRQDGHVVGAVDRLVGRSRAEVAARLTAPVEKLELDCTAMPAAEPERQAGSADSHTFSPSVPPQLPATHGEGSAGGASAHTDEPGRLDAEDHAWDAARICLDLIERERDALEEDLAELRGGSSPPCRHVERRQAEARLDAASAAERAAQATLREAQKSASAPRGVGARVRDALARVTGGMTRGEAETQAAADALAQARAERKEAFETRRQLHEQIKREAIAHKELREREAAEPGPAERGILFELARLRDRQIVLAHWPQLALEGWTAIDAAVDRLRRARVEDRREQWDAGPNRPETGARVTDELSGETWGTGLGLR</sequence>
<reference evidence="4" key="1">
    <citation type="journal article" date="2021" name="Front. Microbiol.">
        <title>Comprehensive Comparative Genomics and Phenotyping of Methylobacterium Species.</title>
        <authorList>
            <person name="Alessa O."/>
            <person name="Ogura Y."/>
            <person name="Fujitani Y."/>
            <person name="Takami H."/>
            <person name="Hayashi T."/>
            <person name="Sahin N."/>
            <person name="Tani A."/>
        </authorList>
    </citation>
    <scope>NUCLEOTIDE SEQUENCE</scope>
    <source>
        <strain evidence="4">DSM 17168</strain>
    </source>
</reference>
<evidence type="ECO:0000259" key="3">
    <source>
        <dbReference type="Pfam" id="PF03432"/>
    </source>
</evidence>
<proteinExistence type="predicted"/>
<evidence type="ECO:0000256" key="2">
    <source>
        <dbReference type="SAM" id="MobiDB-lite"/>
    </source>
</evidence>
<evidence type="ECO:0000313" key="5">
    <source>
        <dbReference type="Proteomes" id="UP001055153"/>
    </source>
</evidence>
<organism evidence="4 5">
    <name type="scientific">Methylobacterium isbiliense</name>
    <dbReference type="NCBI Taxonomy" id="315478"/>
    <lineage>
        <taxon>Bacteria</taxon>
        <taxon>Pseudomonadati</taxon>
        <taxon>Pseudomonadota</taxon>
        <taxon>Alphaproteobacteria</taxon>
        <taxon>Hyphomicrobiales</taxon>
        <taxon>Methylobacteriaceae</taxon>
        <taxon>Methylobacterium</taxon>
    </lineage>
</organism>
<dbReference type="RefSeq" id="WP_238237776.1">
    <property type="nucleotide sequence ID" value="NZ_BPQQ01000049.1"/>
</dbReference>
<feature type="coiled-coil region" evidence="1">
    <location>
        <begin position="353"/>
        <end position="403"/>
    </location>
</feature>
<comment type="caution">
    <text evidence="4">The sequence shown here is derived from an EMBL/GenBank/DDBJ whole genome shotgun (WGS) entry which is preliminary data.</text>
</comment>
<dbReference type="InterPro" id="IPR005094">
    <property type="entry name" value="Endonuclease_MobA/VirD2"/>
</dbReference>
<feature type="region of interest" description="Disordered" evidence="2">
    <location>
        <begin position="533"/>
        <end position="568"/>
    </location>
</feature>
<evidence type="ECO:0000313" key="4">
    <source>
        <dbReference type="EMBL" id="GJE02213.1"/>
    </source>
</evidence>
<dbReference type="Proteomes" id="UP001055153">
    <property type="component" value="Unassembled WGS sequence"/>
</dbReference>
<dbReference type="EMBL" id="BPQQ01000049">
    <property type="protein sequence ID" value="GJE02213.1"/>
    <property type="molecule type" value="Genomic_DNA"/>
</dbReference>
<keyword evidence="1" id="KW-0175">Coiled coil</keyword>
<gene>
    <name evidence="4" type="ORF">GMJLKIPL_4157</name>
</gene>